<feature type="domain" description="D-isomer specific 2-hydroxyacid dehydrogenase NAD-binding" evidence="3">
    <location>
        <begin position="111"/>
        <end position="281"/>
    </location>
</feature>
<evidence type="ECO:0000313" key="4">
    <source>
        <dbReference type="EMBL" id="TDD56244.1"/>
    </source>
</evidence>
<sequence>MTDSRTVWLPYLPEDFPGRLPAELTYYYWDGVADFPSDPEDVRFLVLPPVPGEEQKILDRLLPRIERLEVLQVLSSGHDALEPYLGLLPPGARVATARGVHSENTAELAATLLLAATRGLDHFFRRQSARQWQPRRFPTLSGSNVLVVGQGAVGTAVAARLAPFGCRVVRVARTARDGMDGRVHAVAELHELLPGADAVVLCVPLTDDTRDLMNASRLALMKDGAVLVNVGRGELVDAQALVREVEHGRLRAALDVTAPEPLPPDHPLWDLPGVMITPHIGAFTHAFTRTSLDFILRQLRDYARGETPANVLPLMADAR</sequence>
<dbReference type="Gene3D" id="3.40.50.720">
    <property type="entry name" value="NAD(P)-binding Rossmann-like Domain"/>
    <property type="match status" value="2"/>
</dbReference>
<comment type="caution">
    <text evidence="4">The sequence shown here is derived from an EMBL/GenBank/DDBJ whole genome shotgun (WGS) entry which is preliminary data.</text>
</comment>
<name>A0A4R4ZFA0_9ACTN</name>
<protein>
    <submittedName>
        <fullName evidence="4">Dehydrogenase</fullName>
    </submittedName>
</protein>
<organism evidence="4 5">
    <name type="scientific">Nonomuraea terrae</name>
    <dbReference type="NCBI Taxonomy" id="2530383"/>
    <lineage>
        <taxon>Bacteria</taxon>
        <taxon>Bacillati</taxon>
        <taxon>Actinomycetota</taxon>
        <taxon>Actinomycetes</taxon>
        <taxon>Streptosporangiales</taxon>
        <taxon>Streptosporangiaceae</taxon>
        <taxon>Nonomuraea</taxon>
    </lineage>
</organism>
<accession>A0A4R4ZFA0</accession>
<evidence type="ECO:0000256" key="2">
    <source>
        <dbReference type="ARBA" id="ARBA00023027"/>
    </source>
</evidence>
<reference evidence="4 5" key="1">
    <citation type="submission" date="2019-03" db="EMBL/GenBank/DDBJ databases">
        <title>Draft genome sequences of novel Actinobacteria.</title>
        <authorList>
            <person name="Sahin N."/>
            <person name="Ay H."/>
            <person name="Saygin H."/>
        </authorList>
    </citation>
    <scope>NUCLEOTIDE SEQUENCE [LARGE SCALE GENOMIC DNA]</scope>
    <source>
        <strain evidence="4 5">CH32</strain>
    </source>
</reference>
<dbReference type="GO" id="GO:0051287">
    <property type="term" value="F:NAD binding"/>
    <property type="evidence" value="ECO:0007669"/>
    <property type="project" value="InterPro"/>
</dbReference>
<keyword evidence="1" id="KW-0560">Oxidoreductase</keyword>
<dbReference type="GO" id="GO:0016618">
    <property type="term" value="F:hydroxypyruvate reductase [NAD(P)H] activity"/>
    <property type="evidence" value="ECO:0007669"/>
    <property type="project" value="TreeGrafter"/>
</dbReference>
<dbReference type="InterPro" id="IPR036291">
    <property type="entry name" value="NAD(P)-bd_dom_sf"/>
</dbReference>
<evidence type="ECO:0000313" key="5">
    <source>
        <dbReference type="Proteomes" id="UP000295302"/>
    </source>
</evidence>
<dbReference type="InterPro" id="IPR050223">
    <property type="entry name" value="D-isomer_2-hydroxyacid_DH"/>
</dbReference>
<keyword evidence="5" id="KW-1185">Reference proteome</keyword>
<gene>
    <name evidence="4" type="ORF">E1286_02720</name>
</gene>
<dbReference type="PANTHER" id="PTHR10996">
    <property type="entry name" value="2-HYDROXYACID DEHYDROGENASE-RELATED"/>
    <property type="match status" value="1"/>
</dbReference>
<dbReference type="EMBL" id="SMKQ01000004">
    <property type="protein sequence ID" value="TDD56244.1"/>
    <property type="molecule type" value="Genomic_DNA"/>
</dbReference>
<dbReference type="SUPFAM" id="SSF51735">
    <property type="entry name" value="NAD(P)-binding Rossmann-fold domains"/>
    <property type="match status" value="1"/>
</dbReference>
<dbReference type="AlphaFoldDB" id="A0A4R4ZFA0"/>
<dbReference type="RefSeq" id="WP_132608669.1">
    <property type="nucleotide sequence ID" value="NZ_SMKQ01000004.1"/>
</dbReference>
<dbReference type="GO" id="GO:0005829">
    <property type="term" value="C:cytosol"/>
    <property type="evidence" value="ECO:0007669"/>
    <property type="project" value="TreeGrafter"/>
</dbReference>
<dbReference type="InterPro" id="IPR029753">
    <property type="entry name" value="D-isomer_DH_CS"/>
</dbReference>
<dbReference type="PANTHER" id="PTHR10996:SF178">
    <property type="entry name" value="2-HYDROXYACID DEHYDROGENASE YGL185C-RELATED"/>
    <property type="match status" value="1"/>
</dbReference>
<evidence type="ECO:0000256" key="1">
    <source>
        <dbReference type="ARBA" id="ARBA00023002"/>
    </source>
</evidence>
<proteinExistence type="predicted"/>
<dbReference type="OrthoDB" id="4324715at2"/>
<keyword evidence="2" id="KW-0520">NAD</keyword>
<dbReference type="Pfam" id="PF02826">
    <property type="entry name" value="2-Hacid_dh_C"/>
    <property type="match status" value="1"/>
</dbReference>
<dbReference type="InterPro" id="IPR006140">
    <property type="entry name" value="D-isomer_DH_NAD-bd"/>
</dbReference>
<dbReference type="GO" id="GO:0030267">
    <property type="term" value="F:glyoxylate reductase (NADPH) activity"/>
    <property type="evidence" value="ECO:0007669"/>
    <property type="project" value="TreeGrafter"/>
</dbReference>
<dbReference type="PROSITE" id="PS00671">
    <property type="entry name" value="D_2_HYDROXYACID_DH_3"/>
    <property type="match status" value="1"/>
</dbReference>
<dbReference type="Proteomes" id="UP000295302">
    <property type="component" value="Unassembled WGS sequence"/>
</dbReference>
<evidence type="ECO:0000259" key="3">
    <source>
        <dbReference type="Pfam" id="PF02826"/>
    </source>
</evidence>